<reference evidence="1 2" key="1">
    <citation type="submission" date="2019-05" db="EMBL/GenBank/DDBJ databases">
        <title>Another draft genome of Portunus trituberculatus and its Hox gene families provides insights of decapod evolution.</title>
        <authorList>
            <person name="Jeong J.-H."/>
            <person name="Song I."/>
            <person name="Kim S."/>
            <person name="Choi T."/>
            <person name="Kim D."/>
            <person name="Ryu S."/>
            <person name="Kim W."/>
        </authorList>
    </citation>
    <scope>NUCLEOTIDE SEQUENCE [LARGE SCALE GENOMIC DNA]</scope>
    <source>
        <tissue evidence="1">Muscle</tissue>
    </source>
</reference>
<proteinExistence type="predicted"/>
<accession>A0A5B7FAD4</accession>
<protein>
    <submittedName>
        <fullName evidence="1">Uncharacterized protein</fullName>
    </submittedName>
</protein>
<evidence type="ECO:0000313" key="1">
    <source>
        <dbReference type="EMBL" id="MPC42058.1"/>
    </source>
</evidence>
<gene>
    <name evidence="1" type="ORF">E2C01_035672</name>
</gene>
<name>A0A5B7FAD4_PORTR</name>
<dbReference type="AlphaFoldDB" id="A0A5B7FAD4"/>
<comment type="caution">
    <text evidence="1">The sequence shown here is derived from an EMBL/GenBank/DDBJ whole genome shotgun (WGS) entry which is preliminary data.</text>
</comment>
<organism evidence="1 2">
    <name type="scientific">Portunus trituberculatus</name>
    <name type="common">Swimming crab</name>
    <name type="synonym">Neptunus trituberculatus</name>
    <dbReference type="NCBI Taxonomy" id="210409"/>
    <lineage>
        <taxon>Eukaryota</taxon>
        <taxon>Metazoa</taxon>
        <taxon>Ecdysozoa</taxon>
        <taxon>Arthropoda</taxon>
        <taxon>Crustacea</taxon>
        <taxon>Multicrustacea</taxon>
        <taxon>Malacostraca</taxon>
        <taxon>Eumalacostraca</taxon>
        <taxon>Eucarida</taxon>
        <taxon>Decapoda</taxon>
        <taxon>Pleocyemata</taxon>
        <taxon>Brachyura</taxon>
        <taxon>Eubrachyura</taxon>
        <taxon>Portunoidea</taxon>
        <taxon>Portunidae</taxon>
        <taxon>Portuninae</taxon>
        <taxon>Portunus</taxon>
    </lineage>
</organism>
<dbReference type="EMBL" id="VSRR010005291">
    <property type="protein sequence ID" value="MPC42058.1"/>
    <property type="molecule type" value="Genomic_DNA"/>
</dbReference>
<evidence type="ECO:0000313" key="2">
    <source>
        <dbReference type="Proteomes" id="UP000324222"/>
    </source>
</evidence>
<keyword evidence="2" id="KW-1185">Reference proteome</keyword>
<sequence length="112" mass="12554">MITLKVGKQFVSQHIDWDLGHPEIMVGRNVWMPNLSSFQYRTGLALRFPRPYATSVLRKEWSMFVAKGLKNRQVYGGGQVLVGSPSLLTVCVHCYIASHGTQQRSSLCSIVS</sequence>
<dbReference type="Proteomes" id="UP000324222">
    <property type="component" value="Unassembled WGS sequence"/>
</dbReference>